<keyword evidence="6" id="KW-0255">Endonuclease</keyword>
<evidence type="ECO:0000313" key="11">
    <source>
        <dbReference type="Proteomes" id="UP000050525"/>
    </source>
</evidence>
<evidence type="ECO:0000256" key="6">
    <source>
        <dbReference type="ARBA" id="ARBA00022759"/>
    </source>
</evidence>
<evidence type="ECO:0000256" key="1">
    <source>
        <dbReference type="ARBA" id="ARBA00010879"/>
    </source>
</evidence>
<gene>
    <name evidence="10" type="ORF">Y1Q_0013688</name>
</gene>
<comment type="similarity">
    <text evidence="1">Belongs to the beta type-B retroviral polymerase family. HERV class-II K(HML-2) pol subfamily.</text>
</comment>
<protein>
    <recommendedName>
        <fullName evidence="2">ribonuclease H</fullName>
        <ecNumber evidence="2">3.1.26.4</ecNumber>
    </recommendedName>
</protein>
<sequence>MLKLGVIRPSRRPWRSPLVPVHKPDGSLRLCVDYRRLNAMAVFDAFPMPYVAELVERMGDARYISTLDLAKGYWQILVAKEDRLKTAFGAPWGLYKFVRMPFGLHGGSATFQRLMDQILAPHAEYVAVYIDDIVIYSRTWEQHKSALRAILTELRHAGLTANPRKCALAQKETKYLGFLIGRGTIKPLADKTDASETVVGAILTQEEGENERPVTYASCKLLPAEKRYATIERVEAKTRPGTKEVK</sequence>
<dbReference type="CDD" id="cd01647">
    <property type="entry name" value="RT_LTR"/>
    <property type="match status" value="1"/>
</dbReference>
<dbReference type="SUPFAM" id="SSF56672">
    <property type="entry name" value="DNA/RNA polymerases"/>
    <property type="match status" value="1"/>
</dbReference>
<keyword evidence="3" id="KW-0808">Transferase</keyword>
<evidence type="ECO:0000256" key="4">
    <source>
        <dbReference type="ARBA" id="ARBA00022695"/>
    </source>
</evidence>
<evidence type="ECO:0000259" key="9">
    <source>
        <dbReference type="PROSITE" id="PS50878"/>
    </source>
</evidence>
<accession>A0A151P445</accession>
<dbReference type="InterPro" id="IPR000477">
    <property type="entry name" value="RT_dom"/>
</dbReference>
<dbReference type="GO" id="GO:0004523">
    <property type="term" value="F:RNA-DNA hybrid ribonuclease activity"/>
    <property type="evidence" value="ECO:0007669"/>
    <property type="project" value="UniProtKB-EC"/>
</dbReference>
<dbReference type="InterPro" id="IPR043128">
    <property type="entry name" value="Rev_trsase/Diguanyl_cyclase"/>
</dbReference>
<reference evidence="10 11" key="1">
    <citation type="journal article" date="2012" name="Genome Biol.">
        <title>Sequencing three crocodilian genomes to illuminate the evolution of archosaurs and amniotes.</title>
        <authorList>
            <person name="St John J.A."/>
            <person name="Braun E.L."/>
            <person name="Isberg S.R."/>
            <person name="Miles L.G."/>
            <person name="Chong A.Y."/>
            <person name="Gongora J."/>
            <person name="Dalzell P."/>
            <person name="Moran C."/>
            <person name="Bed'hom B."/>
            <person name="Abzhanov A."/>
            <person name="Burgess S.C."/>
            <person name="Cooksey A.M."/>
            <person name="Castoe T.A."/>
            <person name="Crawford N.G."/>
            <person name="Densmore L.D."/>
            <person name="Drew J.C."/>
            <person name="Edwards S.V."/>
            <person name="Faircloth B.C."/>
            <person name="Fujita M.K."/>
            <person name="Greenwold M.J."/>
            <person name="Hoffmann F.G."/>
            <person name="Howard J.M."/>
            <person name="Iguchi T."/>
            <person name="Janes D.E."/>
            <person name="Khan S.Y."/>
            <person name="Kohno S."/>
            <person name="de Koning A.J."/>
            <person name="Lance S.L."/>
            <person name="McCarthy F.M."/>
            <person name="McCormack J.E."/>
            <person name="Merchant M.E."/>
            <person name="Peterson D.G."/>
            <person name="Pollock D.D."/>
            <person name="Pourmand N."/>
            <person name="Raney B.J."/>
            <person name="Roessler K.A."/>
            <person name="Sanford J.R."/>
            <person name="Sawyer R.H."/>
            <person name="Schmidt C.J."/>
            <person name="Triplett E.W."/>
            <person name="Tuberville T.D."/>
            <person name="Venegas-Anaya M."/>
            <person name="Howard J.T."/>
            <person name="Jarvis E.D."/>
            <person name="Guillette L.J.Jr."/>
            <person name="Glenn T.C."/>
            <person name="Green R.E."/>
            <person name="Ray D.A."/>
        </authorList>
    </citation>
    <scope>NUCLEOTIDE SEQUENCE [LARGE SCALE GENOMIC DNA]</scope>
    <source>
        <strain evidence="10">KSC_2009_1</strain>
    </source>
</reference>
<dbReference type="PANTHER" id="PTHR24559">
    <property type="entry name" value="TRANSPOSON TY3-I GAG-POL POLYPROTEIN"/>
    <property type="match status" value="1"/>
</dbReference>
<dbReference type="PANTHER" id="PTHR24559:SF454">
    <property type="entry name" value="RIBONUCLEASE H"/>
    <property type="match status" value="1"/>
</dbReference>
<dbReference type="EC" id="3.1.26.4" evidence="2"/>
<dbReference type="InterPro" id="IPR043502">
    <property type="entry name" value="DNA/RNA_pol_sf"/>
</dbReference>
<dbReference type="PROSITE" id="PS50878">
    <property type="entry name" value="RT_POL"/>
    <property type="match status" value="1"/>
</dbReference>
<dbReference type="InterPro" id="IPR053134">
    <property type="entry name" value="RNA-dir_DNA_polymerase"/>
</dbReference>
<organism evidence="10 11">
    <name type="scientific">Alligator mississippiensis</name>
    <name type="common">American alligator</name>
    <dbReference type="NCBI Taxonomy" id="8496"/>
    <lineage>
        <taxon>Eukaryota</taxon>
        <taxon>Metazoa</taxon>
        <taxon>Chordata</taxon>
        <taxon>Craniata</taxon>
        <taxon>Vertebrata</taxon>
        <taxon>Euteleostomi</taxon>
        <taxon>Archelosauria</taxon>
        <taxon>Archosauria</taxon>
        <taxon>Crocodylia</taxon>
        <taxon>Alligatoridae</taxon>
        <taxon>Alligatorinae</taxon>
        <taxon>Alligator</taxon>
    </lineage>
</organism>
<dbReference type="InterPro" id="IPR041373">
    <property type="entry name" value="RT_RNaseH"/>
</dbReference>
<comment type="caution">
    <text evidence="10">The sequence shown here is derived from an EMBL/GenBank/DDBJ whole genome shotgun (WGS) entry which is preliminary data.</text>
</comment>
<keyword evidence="8" id="KW-0695">RNA-directed DNA polymerase</keyword>
<dbReference type="AlphaFoldDB" id="A0A151P445"/>
<evidence type="ECO:0000313" key="10">
    <source>
        <dbReference type="EMBL" id="KYO43699.1"/>
    </source>
</evidence>
<keyword evidence="11" id="KW-1185">Reference proteome</keyword>
<proteinExistence type="inferred from homology"/>
<evidence type="ECO:0000256" key="8">
    <source>
        <dbReference type="ARBA" id="ARBA00022918"/>
    </source>
</evidence>
<evidence type="ECO:0000256" key="2">
    <source>
        <dbReference type="ARBA" id="ARBA00012180"/>
    </source>
</evidence>
<dbReference type="STRING" id="8496.A0A151P445"/>
<evidence type="ECO:0000256" key="5">
    <source>
        <dbReference type="ARBA" id="ARBA00022722"/>
    </source>
</evidence>
<keyword evidence="5" id="KW-0540">Nuclease</keyword>
<dbReference type="Gene3D" id="3.10.10.10">
    <property type="entry name" value="HIV Type 1 Reverse Transcriptase, subunit A, domain 1"/>
    <property type="match status" value="1"/>
</dbReference>
<dbReference type="Gene3D" id="3.10.20.370">
    <property type="match status" value="1"/>
</dbReference>
<keyword evidence="7" id="KW-0378">Hydrolase</keyword>
<name>A0A151P445_ALLMI</name>
<evidence type="ECO:0000256" key="7">
    <source>
        <dbReference type="ARBA" id="ARBA00022801"/>
    </source>
</evidence>
<evidence type="ECO:0000256" key="3">
    <source>
        <dbReference type="ARBA" id="ARBA00022679"/>
    </source>
</evidence>
<dbReference type="Gene3D" id="3.30.70.270">
    <property type="match status" value="1"/>
</dbReference>
<feature type="domain" description="Reverse transcriptase" evidence="9">
    <location>
        <begin position="1"/>
        <end position="180"/>
    </location>
</feature>
<keyword evidence="4" id="KW-0548">Nucleotidyltransferase</keyword>
<dbReference type="EMBL" id="AKHW03001146">
    <property type="protein sequence ID" value="KYO43699.1"/>
    <property type="molecule type" value="Genomic_DNA"/>
</dbReference>
<dbReference type="Pfam" id="PF00078">
    <property type="entry name" value="RVT_1"/>
    <property type="match status" value="1"/>
</dbReference>
<dbReference type="Proteomes" id="UP000050525">
    <property type="component" value="Unassembled WGS sequence"/>
</dbReference>
<dbReference type="Pfam" id="PF17917">
    <property type="entry name" value="RT_RNaseH"/>
    <property type="match status" value="1"/>
</dbReference>